<dbReference type="Pfam" id="PF08969">
    <property type="entry name" value="USP8_dimer"/>
    <property type="match status" value="1"/>
</dbReference>
<feature type="region of interest" description="Disordered" evidence="2">
    <location>
        <begin position="110"/>
        <end position="177"/>
    </location>
</feature>
<evidence type="ECO:0000313" key="4">
    <source>
        <dbReference type="EMBL" id="CAA2989045.1"/>
    </source>
</evidence>
<dbReference type="AlphaFoldDB" id="A0A8S0SA26"/>
<dbReference type="PROSITE" id="PS50089">
    <property type="entry name" value="ZF_RING_2"/>
    <property type="match status" value="1"/>
</dbReference>
<protein>
    <submittedName>
        <fullName evidence="4">AMSH-like ubiquitin thioesterase 3</fullName>
    </submittedName>
</protein>
<keyword evidence="1" id="KW-0863">Zinc-finger</keyword>
<evidence type="ECO:0000256" key="1">
    <source>
        <dbReference type="PROSITE-ProRule" id="PRU00175"/>
    </source>
</evidence>
<feature type="domain" description="RING-type" evidence="3">
    <location>
        <begin position="249"/>
        <end position="288"/>
    </location>
</feature>
<organism evidence="4 5">
    <name type="scientific">Olea europaea subsp. europaea</name>
    <dbReference type="NCBI Taxonomy" id="158383"/>
    <lineage>
        <taxon>Eukaryota</taxon>
        <taxon>Viridiplantae</taxon>
        <taxon>Streptophyta</taxon>
        <taxon>Embryophyta</taxon>
        <taxon>Tracheophyta</taxon>
        <taxon>Spermatophyta</taxon>
        <taxon>Magnoliopsida</taxon>
        <taxon>eudicotyledons</taxon>
        <taxon>Gunneridae</taxon>
        <taxon>Pentapetalae</taxon>
        <taxon>asterids</taxon>
        <taxon>lamiids</taxon>
        <taxon>Lamiales</taxon>
        <taxon>Oleaceae</taxon>
        <taxon>Oleeae</taxon>
        <taxon>Olea</taxon>
    </lineage>
</organism>
<dbReference type="GO" id="GO:0070536">
    <property type="term" value="P:protein K63-linked deubiquitination"/>
    <property type="evidence" value="ECO:0007669"/>
    <property type="project" value="TreeGrafter"/>
</dbReference>
<dbReference type="GO" id="GO:0008270">
    <property type="term" value="F:zinc ion binding"/>
    <property type="evidence" value="ECO:0007669"/>
    <property type="project" value="UniProtKB-KW"/>
</dbReference>
<proteinExistence type="predicted"/>
<dbReference type="InterPro" id="IPR015063">
    <property type="entry name" value="USP8_dimer"/>
</dbReference>
<reference evidence="4 5" key="1">
    <citation type="submission" date="2019-12" db="EMBL/GenBank/DDBJ databases">
        <authorList>
            <person name="Alioto T."/>
            <person name="Alioto T."/>
            <person name="Gomez Garrido J."/>
        </authorList>
    </citation>
    <scope>NUCLEOTIDE SEQUENCE [LARGE SCALE GENOMIC DNA]</scope>
</reference>
<dbReference type="PANTHER" id="PTHR12947:SF13">
    <property type="entry name" value="FI19924P1"/>
    <property type="match status" value="1"/>
</dbReference>
<dbReference type="InterPro" id="IPR013083">
    <property type="entry name" value="Znf_RING/FYVE/PHD"/>
</dbReference>
<keyword evidence="1" id="KW-0479">Metal-binding</keyword>
<dbReference type="Gene3D" id="1.20.58.80">
    <property type="entry name" value="Phosphotransferase system, lactose/cellobiose-type IIA subunit"/>
    <property type="match status" value="1"/>
</dbReference>
<dbReference type="GO" id="GO:0016020">
    <property type="term" value="C:membrane"/>
    <property type="evidence" value="ECO:0007669"/>
    <property type="project" value="TreeGrafter"/>
</dbReference>
<accession>A0A8S0SA26</accession>
<evidence type="ECO:0000313" key="5">
    <source>
        <dbReference type="Proteomes" id="UP000594638"/>
    </source>
</evidence>
<dbReference type="GO" id="GO:0005768">
    <property type="term" value="C:endosome"/>
    <property type="evidence" value="ECO:0007669"/>
    <property type="project" value="TreeGrafter"/>
</dbReference>
<name>A0A8S0SA26_OLEEU</name>
<keyword evidence="5" id="KW-1185">Reference proteome</keyword>
<dbReference type="PANTHER" id="PTHR12947">
    <property type="entry name" value="AMSH-LIKE PROTEASE"/>
    <property type="match status" value="1"/>
</dbReference>
<feature type="compositionally biased region" description="Basic and acidic residues" evidence="2">
    <location>
        <begin position="121"/>
        <end position="132"/>
    </location>
</feature>
<evidence type="ECO:0000256" key="2">
    <source>
        <dbReference type="SAM" id="MobiDB-lite"/>
    </source>
</evidence>
<keyword evidence="1" id="KW-0862">Zinc</keyword>
<dbReference type="Gramene" id="OE9A112843T1">
    <property type="protein sequence ID" value="OE9A112843C1"/>
    <property type="gene ID" value="OE9A112843"/>
</dbReference>
<gene>
    <name evidence="4" type="ORF">OLEA9_A112843</name>
</gene>
<feature type="compositionally biased region" description="Polar residues" evidence="2">
    <location>
        <begin position="146"/>
        <end position="158"/>
    </location>
</feature>
<evidence type="ECO:0000259" key="3">
    <source>
        <dbReference type="PROSITE" id="PS50089"/>
    </source>
</evidence>
<feature type="compositionally biased region" description="Basic and acidic residues" evidence="2">
    <location>
        <begin position="159"/>
        <end position="168"/>
    </location>
</feature>
<dbReference type="OrthoDB" id="1711136at2759"/>
<dbReference type="Gene3D" id="3.30.40.10">
    <property type="entry name" value="Zinc/RING finger domain, C3HC4 (zinc finger)"/>
    <property type="match status" value="1"/>
</dbReference>
<comment type="caution">
    <text evidence="4">The sequence shown here is derived from an EMBL/GenBank/DDBJ whole genome shotgun (WGS) entry which is preliminary data.</text>
</comment>
<dbReference type="Pfam" id="PF13920">
    <property type="entry name" value="zf-C3HC4_3"/>
    <property type="match status" value="1"/>
</dbReference>
<dbReference type="Proteomes" id="UP000594638">
    <property type="component" value="Unassembled WGS sequence"/>
</dbReference>
<sequence>MSSGKNPLSHTTCAVVEKIELDNRISLRYYYRIADNLLQEANIHRQMKNIVDLYTALLKFASLISETIPIHRDYIASNQAEKSYYKKKLLLALEEMESLKPQVQRRVNEIRNGHTPNSQQRVEKQDTSRSDRPNPATSLHLEIKQNWGTSGIPTSPRGSRTEQKHQERGSSSSTTRYMHSQNYIPARYETPVATAFPSAPPIESVIIDNSPIPSHLIDSDTVDATSSMVENLSVKAVEEKGNTTASASCAICLDAPIEGACVPCGHMAGCMSCLNEIKAKRMSCPVCRAKVELVLRLYAV</sequence>
<dbReference type="InterPro" id="IPR001841">
    <property type="entry name" value="Znf_RING"/>
</dbReference>
<dbReference type="EMBL" id="CACTIH010004051">
    <property type="protein sequence ID" value="CAA2989045.1"/>
    <property type="molecule type" value="Genomic_DNA"/>
</dbReference>
<dbReference type="SUPFAM" id="SSF57850">
    <property type="entry name" value="RING/U-box"/>
    <property type="match status" value="1"/>
</dbReference>